<feature type="domain" description="HMA" evidence="7">
    <location>
        <begin position="1"/>
        <end position="67"/>
    </location>
</feature>
<proteinExistence type="predicted"/>
<dbReference type="GO" id="GO:0006825">
    <property type="term" value="P:copper ion transport"/>
    <property type="evidence" value="ECO:0007669"/>
    <property type="project" value="InterPro"/>
</dbReference>
<keyword evidence="6" id="KW-0143">Chaperone</keyword>
<sequence>MEMTLEVNGMTCDHCEKSVKDALNKLEGVHGVEVQLDSGKVNIAYDEAYVSKSMMKETIEAQGYEPVG</sequence>
<dbReference type="InterPro" id="IPR006122">
    <property type="entry name" value="HMA_Cu_ion-bd"/>
</dbReference>
<gene>
    <name evidence="8" type="ORF">SAMN04487936_10296</name>
</gene>
<dbReference type="RefSeq" id="WP_075035207.1">
    <property type="nucleotide sequence ID" value="NZ_FOSB01000002.1"/>
</dbReference>
<dbReference type="PANTHER" id="PTHR46594:SF4">
    <property type="entry name" value="P-TYPE CATION-TRANSPORTING ATPASE"/>
    <property type="match status" value="1"/>
</dbReference>
<protein>
    <recommendedName>
        <fullName evidence="2">Copper chaperone CopZ</fullName>
    </recommendedName>
</protein>
<dbReference type="InterPro" id="IPR017969">
    <property type="entry name" value="Heavy-metal-associated_CS"/>
</dbReference>
<organism evidence="8 9">
    <name type="scientific">Halobacillus dabanensis</name>
    <dbReference type="NCBI Taxonomy" id="240302"/>
    <lineage>
        <taxon>Bacteria</taxon>
        <taxon>Bacillati</taxon>
        <taxon>Bacillota</taxon>
        <taxon>Bacilli</taxon>
        <taxon>Bacillales</taxon>
        <taxon>Bacillaceae</taxon>
        <taxon>Halobacillus</taxon>
    </lineage>
</organism>
<comment type="subcellular location">
    <subcellularLocation>
        <location evidence="1">Cytoplasm</location>
    </subcellularLocation>
</comment>
<dbReference type="InterPro" id="IPR036163">
    <property type="entry name" value="HMA_dom_sf"/>
</dbReference>
<dbReference type="EMBL" id="FOSB01000002">
    <property type="protein sequence ID" value="SFJ41931.1"/>
    <property type="molecule type" value="Genomic_DNA"/>
</dbReference>
<evidence type="ECO:0000313" key="9">
    <source>
        <dbReference type="Proteomes" id="UP000183557"/>
    </source>
</evidence>
<dbReference type="GO" id="GO:0005507">
    <property type="term" value="F:copper ion binding"/>
    <property type="evidence" value="ECO:0007669"/>
    <property type="project" value="InterPro"/>
</dbReference>
<dbReference type="SUPFAM" id="SSF55008">
    <property type="entry name" value="HMA, heavy metal-associated domain"/>
    <property type="match status" value="1"/>
</dbReference>
<dbReference type="PANTHER" id="PTHR46594">
    <property type="entry name" value="P-TYPE CATION-TRANSPORTING ATPASE"/>
    <property type="match status" value="1"/>
</dbReference>
<evidence type="ECO:0000256" key="3">
    <source>
        <dbReference type="ARBA" id="ARBA00022490"/>
    </source>
</evidence>
<dbReference type="NCBIfam" id="NF033795">
    <property type="entry name" value="chaper_CopZ_Bs"/>
    <property type="match status" value="1"/>
</dbReference>
<dbReference type="GO" id="GO:0005737">
    <property type="term" value="C:cytoplasm"/>
    <property type="evidence" value="ECO:0007669"/>
    <property type="project" value="UniProtKB-SubCell"/>
</dbReference>
<dbReference type="PROSITE" id="PS50846">
    <property type="entry name" value="HMA_2"/>
    <property type="match status" value="1"/>
</dbReference>
<dbReference type="Pfam" id="PF00403">
    <property type="entry name" value="HMA"/>
    <property type="match status" value="1"/>
</dbReference>
<dbReference type="PROSITE" id="PS01047">
    <property type="entry name" value="HMA_1"/>
    <property type="match status" value="1"/>
</dbReference>
<dbReference type="PRINTS" id="PR00944">
    <property type="entry name" value="CUEXPORT"/>
</dbReference>
<evidence type="ECO:0000256" key="5">
    <source>
        <dbReference type="ARBA" id="ARBA00023008"/>
    </source>
</evidence>
<dbReference type="InterPro" id="IPR006121">
    <property type="entry name" value="HMA_dom"/>
</dbReference>
<dbReference type="NCBIfam" id="TIGR00003">
    <property type="entry name" value="copper ion binding protein"/>
    <property type="match status" value="1"/>
</dbReference>
<accession>A0A1I3R968</accession>
<dbReference type="FunFam" id="3.30.70.100:FF:000001">
    <property type="entry name" value="ATPase copper transporting beta"/>
    <property type="match status" value="1"/>
</dbReference>
<dbReference type="Gene3D" id="3.30.70.100">
    <property type="match status" value="1"/>
</dbReference>
<evidence type="ECO:0000259" key="7">
    <source>
        <dbReference type="PROSITE" id="PS50846"/>
    </source>
</evidence>
<dbReference type="InterPro" id="IPR000428">
    <property type="entry name" value="Cu-bd"/>
</dbReference>
<dbReference type="Proteomes" id="UP000183557">
    <property type="component" value="Unassembled WGS sequence"/>
</dbReference>
<dbReference type="InterPro" id="IPR049740">
    <property type="entry name" value="CopZ"/>
</dbReference>
<evidence type="ECO:0000313" key="8">
    <source>
        <dbReference type="EMBL" id="SFJ41931.1"/>
    </source>
</evidence>
<dbReference type="AlphaFoldDB" id="A0A1I3R968"/>
<keyword evidence="4" id="KW-0479">Metal-binding</keyword>
<dbReference type="CDD" id="cd00371">
    <property type="entry name" value="HMA"/>
    <property type="match status" value="1"/>
</dbReference>
<keyword evidence="5" id="KW-0186">Copper</keyword>
<evidence type="ECO:0000256" key="1">
    <source>
        <dbReference type="ARBA" id="ARBA00004496"/>
    </source>
</evidence>
<keyword evidence="3" id="KW-0963">Cytoplasm</keyword>
<dbReference type="STRING" id="240302.BN982_01601"/>
<evidence type="ECO:0000256" key="6">
    <source>
        <dbReference type="ARBA" id="ARBA00023186"/>
    </source>
</evidence>
<name>A0A1I3R968_HALDA</name>
<evidence type="ECO:0000256" key="2">
    <source>
        <dbReference type="ARBA" id="ARBA00015313"/>
    </source>
</evidence>
<evidence type="ECO:0000256" key="4">
    <source>
        <dbReference type="ARBA" id="ARBA00022723"/>
    </source>
</evidence>
<dbReference type="OrthoDB" id="9813965at2"/>
<reference evidence="9" key="1">
    <citation type="submission" date="2016-10" db="EMBL/GenBank/DDBJ databases">
        <authorList>
            <person name="Varghese N."/>
            <person name="Submissions S."/>
        </authorList>
    </citation>
    <scope>NUCLEOTIDE SEQUENCE [LARGE SCALE GENOMIC DNA]</scope>
    <source>
        <strain evidence="9">CGMCC 1.3704</strain>
    </source>
</reference>
<keyword evidence="9" id="KW-1185">Reference proteome</keyword>